<dbReference type="AlphaFoldDB" id="A0AAJ2MLC2"/>
<proteinExistence type="predicted"/>
<dbReference type="RefSeq" id="WP_311793119.1">
    <property type="nucleotide sequence ID" value="NZ_JARPXS010000001.1"/>
</dbReference>
<sequence>MKSSWKKQRQTTKKNHIKKMQQKNAEIKYLLNQLECNDMDEFVEKISNMLKGIISAVDNVIKRIIENPDLHKVVQPLLRMTKHEHIWKPTDSYLIDVCKICGLKQEKGMLRAPLVGDLSLPMAAPISREMVYTPKGIMYKDDLEKEIYKSLRLPSLFNSAAN</sequence>
<organism evidence="1 2">
    <name type="scientific">Lactococcus petauri</name>
    <dbReference type="NCBI Taxonomy" id="1940789"/>
    <lineage>
        <taxon>Bacteria</taxon>
        <taxon>Bacillati</taxon>
        <taxon>Bacillota</taxon>
        <taxon>Bacilli</taxon>
        <taxon>Lactobacillales</taxon>
        <taxon>Streptococcaceae</taxon>
        <taxon>Lactococcus</taxon>
    </lineage>
</organism>
<name>A0AAJ2MLC2_9LACT</name>
<dbReference type="EMBL" id="JARPYC010000001">
    <property type="protein sequence ID" value="MDT2665958.1"/>
    <property type="molecule type" value="Genomic_DNA"/>
</dbReference>
<comment type="caution">
    <text evidence="1">The sequence shown here is derived from an EMBL/GenBank/DDBJ whole genome shotgun (WGS) entry which is preliminary data.</text>
</comment>
<evidence type="ECO:0000313" key="2">
    <source>
        <dbReference type="Proteomes" id="UP001257962"/>
    </source>
</evidence>
<evidence type="ECO:0000313" key="1">
    <source>
        <dbReference type="EMBL" id="MDT2665958.1"/>
    </source>
</evidence>
<reference evidence="1" key="1">
    <citation type="submission" date="2023-03" db="EMBL/GenBank/DDBJ databases">
        <authorList>
            <person name="Shen W."/>
            <person name="Cai J."/>
        </authorList>
    </citation>
    <scope>NUCLEOTIDE SEQUENCE</scope>
    <source>
        <strain evidence="1">Y3</strain>
    </source>
</reference>
<accession>A0AAJ2MLC2</accession>
<dbReference type="Proteomes" id="UP001257962">
    <property type="component" value="Unassembled WGS sequence"/>
</dbReference>
<gene>
    <name evidence="1" type="ORF">P7D34_01760</name>
</gene>
<protein>
    <submittedName>
        <fullName evidence="1">Uncharacterized protein</fullName>
    </submittedName>
</protein>